<dbReference type="PANTHER" id="PTHR42878">
    <property type="entry name" value="TWO-COMPONENT HISTIDINE KINASE"/>
    <property type="match status" value="1"/>
</dbReference>
<dbReference type="Pfam" id="PF02518">
    <property type="entry name" value="HATPase_c"/>
    <property type="match status" value="1"/>
</dbReference>
<dbReference type="PANTHER" id="PTHR42878:SF7">
    <property type="entry name" value="SENSOR HISTIDINE KINASE GLRK"/>
    <property type="match status" value="1"/>
</dbReference>
<evidence type="ECO:0000313" key="11">
    <source>
        <dbReference type="EMBL" id="MBD8003727.1"/>
    </source>
</evidence>
<keyword evidence="9" id="KW-0472">Membrane</keyword>
<dbReference type="Proteomes" id="UP000648182">
    <property type="component" value="Unassembled WGS sequence"/>
</dbReference>
<evidence type="ECO:0000256" key="3">
    <source>
        <dbReference type="ARBA" id="ARBA00012438"/>
    </source>
</evidence>
<dbReference type="InterPro" id="IPR036097">
    <property type="entry name" value="HisK_dim/P_sf"/>
</dbReference>
<reference evidence="11 12" key="1">
    <citation type="submission" date="2020-08" db="EMBL/GenBank/DDBJ databases">
        <title>A Genomic Blueprint of the Chicken Gut Microbiome.</title>
        <authorList>
            <person name="Gilroy R."/>
            <person name="Ravi A."/>
            <person name="Getino M."/>
            <person name="Pursley I."/>
            <person name="Horton D.L."/>
            <person name="Alikhan N.-F."/>
            <person name="Baker D."/>
            <person name="Gharbi K."/>
            <person name="Hall N."/>
            <person name="Watson M."/>
            <person name="Adriaenssens E.M."/>
            <person name="Foster-Nyarko E."/>
            <person name="Jarju S."/>
            <person name="Secka A."/>
            <person name="Antonio M."/>
            <person name="Oren A."/>
            <person name="Chaudhuri R."/>
            <person name="La Ragione R.M."/>
            <person name="Hildebrand F."/>
            <person name="Pallen M.J."/>
        </authorList>
    </citation>
    <scope>NUCLEOTIDE SEQUENCE [LARGE SCALE GENOMIC DNA]</scope>
    <source>
        <strain evidence="11 12">Sa1BUA2</strain>
    </source>
</reference>
<evidence type="ECO:0000256" key="8">
    <source>
        <dbReference type="ARBA" id="ARBA00023012"/>
    </source>
</evidence>
<dbReference type="CDD" id="cd00082">
    <property type="entry name" value="HisKA"/>
    <property type="match status" value="1"/>
</dbReference>
<dbReference type="SUPFAM" id="SSF55874">
    <property type="entry name" value="ATPase domain of HSP90 chaperone/DNA topoisomerase II/histidine kinase"/>
    <property type="match status" value="1"/>
</dbReference>
<comment type="subcellular location">
    <subcellularLocation>
        <location evidence="2">Membrane</location>
    </subcellularLocation>
</comment>
<organism evidence="11 12">
    <name type="scientific">Bacillus norwichensis</name>
    <dbReference type="NCBI Taxonomy" id="2762217"/>
    <lineage>
        <taxon>Bacteria</taxon>
        <taxon>Bacillati</taxon>
        <taxon>Bacillota</taxon>
        <taxon>Bacilli</taxon>
        <taxon>Bacillales</taxon>
        <taxon>Bacillaceae</taxon>
        <taxon>Bacillus</taxon>
    </lineage>
</organism>
<evidence type="ECO:0000256" key="6">
    <source>
        <dbReference type="ARBA" id="ARBA00022777"/>
    </source>
</evidence>
<dbReference type="InterPro" id="IPR036890">
    <property type="entry name" value="HATPase_C_sf"/>
</dbReference>
<gene>
    <name evidence="11" type="ORF">H9631_01410</name>
</gene>
<keyword evidence="4" id="KW-0808">Transferase</keyword>
<comment type="catalytic activity">
    <reaction evidence="1">
        <text>ATP + protein L-histidine = ADP + protein N-phospho-L-histidine.</text>
        <dbReference type="EC" id="2.7.13.3"/>
    </reaction>
</comment>
<dbReference type="Gene3D" id="3.30.565.10">
    <property type="entry name" value="Histidine kinase-like ATPase, C-terminal domain"/>
    <property type="match status" value="1"/>
</dbReference>
<keyword evidence="6 11" id="KW-0418">Kinase</keyword>
<evidence type="ECO:0000313" key="12">
    <source>
        <dbReference type="Proteomes" id="UP000648182"/>
    </source>
</evidence>
<feature type="transmembrane region" description="Helical" evidence="9">
    <location>
        <begin position="89"/>
        <end position="108"/>
    </location>
</feature>
<keyword evidence="5" id="KW-0547">Nucleotide-binding</keyword>
<dbReference type="InterPro" id="IPR005467">
    <property type="entry name" value="His_kinase_dom"/>
</dbReference>
<dbReference type="GO" id="GO:0016301">
    <property type="term" value="F:kinase activity"/>
    <property type="evidence" value="ECO:0007669"/>
    <property type="project" value="UniProtKB-KW"/>
</dbReference>
<dbReference type="InterPro" id="IPR050351">
    <property type="entry name" value="BphY/WalK/GraS-like"/>
</dbReference>
<evidence type="ECO:0000256" key="2">
    <source>
        <dbReference type="ARBA" id="ARBA00004370"/>
    </source>
</evidence>
<dbReference type="InterPro" id="IPR003594">
    <property type="entry name" value="HATPase_dom"/>
</dbReference>
<dbReference type="PROSITE" id="PS50109">
    <property type="entry name" value="HIS_KIN"/>
    <property type="match status" value="1"/>
</dbReference>
<keyword evidence="7" id="KW-0067">ATP-binding</keyword>
<dbReference type="SMART" id="SM00387">
    <property type="entry name" value="HATPase_c"/>
    <property type="match status" value="1"/>
</dbReference>
<dbReference type="InterPro" id="IPR003661">
    <property type="entry name" value="HisK_dim/P_dom"/>
</dbReference>
<evidence type="ECO:0000256" key="9">
    <source>
        <dbReference type="SAM" id="Phobius"/>
    </source>
</evidence>
<sequence length="386" mass="44612">MDWLDEIITRLFSKNRNLNRTLFLYLFIGIIITVIATGLTYSICVGWERLILDDNQPLEHYFDIFSWQVPSIIPKNVESSIRILEFIKIFSPIIYGLLAVFLITKLFYKHRIVQPLEIIEHSIQQIKKRNYNQPLYFNTYDEFEGTVQGLDSLRQNSRSKEMELSKLHQEQRKINAAFSHDLRTPLAIIQNNIELLEELYHQDRLTGPFFDKSVTKIKNSVNRLVDFSQTMQEIQKIDEIPLEKTQQSLSHIEAHLHEFGKTLSEKKLSLQTDYPSELKANYDIQVVDEVMQNLLSNASRFAATEIEITMQADEKFLCIFVKDDGKGFSKKELEIATDPYYSHNKESHFGLGLTISEILTKKHGGALKLSNSVDGGAIVTSIFSLE</sequence>
<evidence type="ECO:0000259" key="10">
    <source>
        <dbReference type="PROSITE" id="PS50109"/>
    </source>
</evidence>
<evidence type="ECO:0000256" key="4">
    <source>
        <dbReference type="ARBA" id="ARBA00022679"/>
    </source>
</evidence>
<evidence type="ECO:0000256" key="7">
    <source>
        <dbReference type="ARBA" id="ARBA00022840"/>
    </source>
</evidence>
<feature type="domain" description="Histidine kinase" evidence="10">
    <location>
        <begin position="177"/>
        <end position="386"/>
    </location>
</feature>
<dbReference type="RefSeq" id="WP_191809473.1">
    <property type="nucleotide sequence ID" value="NZ_JACSPV010000002.1"/>
</dbReference>
<dbReference type="SMART" id="SM00388">
    <property type="entry name" value="HisKA"/>
    <property type="match status" value="1"/>
</dbReference>
<dbReference type="SUPFAM" id="SSF47384">
    <property type="entry name" value="Homodimeric domain of signal transducing histidine kinase"/>
    <property type="match status" value="1"/>
</dbReference>
<keyword evidence="12" id="KW-1185">Reference proteome</keyword>
<dbReference type="EC" id="2.7.13.3" evidence="3"/>
<name>A0ABR8VGD6_9BACI</name>
<protein>
    <recommendedName>
        <fullName evidence="3">histidine kinase</fullName>
        <ecNumber evidence="3">2.7.13.3</ecNumber>
    </recommendedName>
</protein>
<keyword evidence="9" id="KW-0812">Transmembrane</keyword>
<dbReference type="EMBL" id="JACSPV010000002">
    <property type="protein sequence ID" value="MBD8003727.1"/>
    <property type="molecule type" value="Genomic_DNA"/>
</dbReference>
<keyword evidence="8" id="KW-0902">Two-component regulatory system</keyword>
<proteinExistence type="predicted"/>
<feature type="transmembrane region" description="Helical" evidence="9">
    <location>
        <begin position="21"/>
        <end position="43"/>
    </location>
</feature>
<evidence type="ECO:0000256" key="1">
    <source>
        <dbReference type="ARBA" id="ARBA00000085"/>
    </source>
</evidence>
<dbReference type="Gene3D" id="1.10.287.130">
    <property type="match status" value="1"/>
</dbReference>
<keyword evidence="9" id="KW-1133">Transmembrane helix</keyword>
<evidence type="ECO:0000256" key="5">
    <source>
        <dbReference type="ARBA" id="ARBA00022741"/>
    </source>
</evidence>
<dbReference type="Pfam" id="PF00512">
    <property type="entry name" value="HisKA"/>
    <property type="match status" value="1"/>
</dbReference>
<accession>A0ABR8VGD6</accession>
<comment type="caution">
    <text evidence="11">The sequence shown here is derived from an EMBL/GenBank/DDBJ whole genome shotgun (WGS) entry which is preliminary data.</text>
</comment>